<dbReference type="Proteomes" id="UP000271162">
    <property type="component" value="Unassembled WGS sequence"/>
</dbReference>
<evidence type="ECO:0000313" key="3">
    <source>
        <dbReference type="WBParaSite" id="NBR_0000475801-mRNA-1"/>
    </source>
</evidence>
<organism evidence="3">
    <name type="scientific">Nippostrongylus brasiliensis</name>
    <name type="common">Rat hookworm</name>
    <dbReference type="NCBI Taxonomy" id="27835"/>
    <lineage>
        <taxon>Eukaryota</taxon>
        <taxon>Metazoa</taxon>
        <taxon>Ecdysozoa</taxon>
        <taxon>Nematoda</taxon>
        <taxon>Chromadorea</taxon>
        <taxon>Rhabditida</taxon>
        <taxon>Rhabditina</taxon>
        <taxon>Rhabditomorpha</taxon>
        <taxon>Strongyloidea</taxon>
        <taxon>Heligmosomidae</taxon>
        <taxon>Nippostrongylus</taxon>
    </lineage>
</organism>
<accession>A0A0N4XQF6</accession>
<dbReference type="WBParaSite" id="NBR_0000475801-mRNA-1">
    <property type="protein sequence ID" value="NBR_0000475801-mRNA-1"/>
    <property type="gene ID" value="NBR_0000475801"/>
</dbReference>
<keyword evidence="2" id="KW-1185">Reference proteome</keyword>
<dbReference type="EMBL" id="UYSL01009600">
    <property type="protein sequence ID" value="VDL68348.1"/>
    <property type="molecule type" value="Genomic_DNA"/>
</dbReference>
<name>A0A0N4XQF6_NIPBR</name>
<gene>
    <name evidence="1" type="ORF">NBR_LOCUS4759</name>
</gene>
<evidence type="ECO:0000313" key="1">
    <source>
        <dbReference type="EMBL" id="VDL68348.1"/>
    </source>
</evidence>
<protein>
    <submittedName>
        <fullName evidence="1 3">Uncharacterized protein</fullName>
    </submittedName>
</protein>
<evidence type="ECO:0000313" key="2">
    <source>
        <dbReference type="Proteomes" id="UP000271162"/>
    </source>
</evidence>
<sequence>MKHELFRPRGQLSNLCDTVDQSVTSDDRRRHNEAYVGYKLDGGEFSSRHTAHHEHRRTVVT</sequence>
<proteinExistence type="predicted"/>
<dbReference type="AlphaFoldDB" id="A0A0N4XQF6"/>
<reference evidence="3" key="1">
    <citation type="submission" date="2017-02" db="UniProtKB">
        <authorList>
            <consortium name="WormBaseParasite"/>
        </authorList>
    </citation>
    <scope>IDENTIFICATION</scope>
</reference>
<reference evidence="1 2" key="2">
    <citation type="submission" date="2018-11" db="EMBL/GenBank/DDBJ databases">
        <authorList>
            <consortium name="Pathogen Informatics"/>
        </authorList>
    </citation>
    <scope>NUCLEOTIDE SEQUENCE [LARGE SCALE GENOMIC DNA]</scope>
</reference>